<keyword evidence="2" id="KW-1185">Reference proteome</keyword>
<evidence type="ECO:0000313" key="2">
    <source>
        <dbReference type="Proteomes" id="UP001341840"/>
    </source>
</evidence>
<comment type="caution">
    <text evidence="1">The sequence shown here is derived from an EMBL/GenBank/DDBJ whole genome shotgun (WGS) entry which is preliminary data.</text>
</comment>
<accession>A0ABU6WIQ9</accession>
<dbReference type="InterPro" id="IPR023213">
    <property type="entry name" value="CAT-like_dom_sf"/>
</dbReference>
<feature type="non-terminal residue" evidence="1">
    <location>
        <position position="149"/>
    </location>
</feature>
<gene>
    <name evidence="1" type="ORF">PIB30_054585</name>
</gene>
<proteinExistence type="predicted"/>
<dbReference type="Proteomes" id="UP001341840">
    <property type="component" value="Unassembled WGS sequence"/>
</dbReference>
<organism evidence="1 2">
    <name type="scientific">Stylosanthes scabra</name>
    <dbReference type="NCBI Taxonomy" id="79078"/>
    <lineage>
        <taxon>Eukaryota</taxon>
        <taxon>Viridiplantae</taxon>
        <taxon>Streptophyta</taxon>
        <taxon>Embryophyta</taxon>
        <taxon>Tracheophyta</taxon>
        <taxon>Spermatophyta</taxon>
        <taxon>Magnoliopsida</taxon>
        <taxon>eudicotyledons</taxon>
        <taxon>Gunneridae</taxon>
        <taxon>Pentapetalae</taxon>
        <taxon>rosids</taxon>
        <taxon>fabids</taxon>
        <taxon>Fabales</taxon>
        <taxon>Fabaceae</taxon>
        <taxon>Papilionoideae</taxon>
        <taxon>50 kb inversion clade</taxon>
        <taxon>dalbergioids sensu lato</taxon>
        <taxon>Dalbergieae</taxon>
        <taxon>Pterocarpus clade</taxon>
        <taxon>Stylosanthes</taxon>
    </lineage>
</organism>
<evidence type="ECO:0000313" key="1">
    <source>
        <dbReference type="EMBL" id="MED6185184.1"/>
    </source>
</evidence>
<protein>
    <submittedName>
        <fullName evidence="1">Uncharacterized protein</fullName>
    </submittedName>
</protein>
<dbReference type="Gene3D" id="3.30.559.10">
    <property type="entry name" value="Chloramphenicol acetyltransferase-like domain"/>
    <property type="match status" value="1"/>
</dbReference>
<name>A0ABU6WIQ9_9FABA</name>
<reference evidence="1 2" key="1">
    <citation type="journal article" date="2023" name="Plants (Basel)">
        <title>Bridging the Gap: Combining Genomics and Transcriptomics Approaches to Understand Stylosanthes scabra, an Orphan Legume from the Brazilian Caatinga.</title>
        <authorList>
            <person name="Ferreira-Neto J.R.C."/>
            <person name="da Silva M.D."/>
            <person name="Binneck E."/>
            <person name="de Melo N.F."/>
            <person name="da Silva R.H."/>
            <person name="de Melo A.L.T.M."/>
            <person name="Pandolfi V."/>
            <person name="Bustamante F.O."/>
            <person name="Brasileiro-Vidal A.C."/>
            <person name="Benko-Iseppon A.M."/>
        </authorList>
    </citation>
    <scope>NUCLEOTIDE SEQUENCE [LARGE SCALE GENOMIC DNA]</scope>
    <source>
        <tissue evidence="1">Leaves</tissue>
    </source>
</reference>
<dbReference type="Pfam" id="PF02458">
    <property type="entry name" value="Transferase"/>
    <property type="match status" value="1"/>
</dbReference>
<sequence length="149" mass="17124">MGSLPNSMEEETQPSLTCKFSTVVPGTPRGDEHDTYNLGYMDLLMKLHYLTTVHFFSPQAAQGLSIYDFKKPMFVLLDQYQHLSGRIRRSETSARPFIKCNDAGVRIVESHCDKTLEEWFNQKGYSIHELVHDQVLGPDISFSPLFFFK</sequence>
<dbReference type="EMBL" id="JASCZI010181660">
    <property type="protein sequence ID" value="MED6185184.1"/>
    <property type="molecule type" value="Genomic_DNA"/>
</dbReference>